<dbReference type="AlphaFoldDB" id="A0A0C2X2P7"/>
<gene>
    <name evidence="1" type="ORF">M378DRAFT_670741</name>
</gene>
<accession>A0A0C2X2P7</accession>
<reference evidence="1 2" key="1">
    <citation type="submission" date="2014-04" db="EMBL/GenBank/DDBJ databases">
        <title>Evolutionary Origins and Diversification of the Mycorrhizal Mutualists.</title>
        <authorList>
            <consortium name="DOE Joint Genome Institute"/>
            <consortium name="Mycorrhizal Genomics Consortium"/>
            <person name="Kohler A."/>
            <person name="Kuo A."/>
            <person name="Nagy L.G."/>
            <person name="Floudas D."/>
            <person name="Copeland A."/>
            <person name="Barry K.W."/>
            <person name="Cichocki N."/>
            <person name="Veneault-Fourrey C."/>
            <person name="LaButti K."/>
            <person name="Lindquist E.A."/>
            <person name="Lipzen A."/>
            <person name="Lundell T."/>
            <person name="Morin E."/>
            <person name="Murat C."/>
            <person name="Riley R."/>
            <person name="Ohm R."/>
            <person name="Sun H."/>
            <person name="Tunlid A."/>
            <person name="Henrissat B."/>
            <person name="Grigoriev I.V."/>
            <person name="Hibbett D.S."/>
            <person name="Martin F."/>
        </authorList>
    </citation>
    <scope>NUCLEOTIDE SEQUENCE [LARGE SCALE GENOMIC DNA]</scope>
    <source>
        <strain evidence="1 2">Koide BX008</strain>
    </source>
</reference>
<dbReference type="EMBL" id="KN818259">
    <property type="protein sequence ID" value="KIL63436.1"/>
    <property type="molecule type" value="Genomic_DNA"/>
</dbReference>
<dbReference type="STRING" id="946122.A0A0C2X2P7"/>
<organism evidence="1 2">
    <name type="scientific">Amanita muscaria (strain Koide BX008)</name>
    <dbReference type="NCBI Taxonomy" id="946122"/>
    <lineage>
        <taxon>Eukaryota</taxon>
        <taxon>Fungi</taxon>
        <taxon>Dikarya</taxon>
        <taxon>Basidiomycota</taxon>
        <taxon>Agaricomycotina</taxon>
        <taxon>Agaricomycetes</taxon>
        <taxon>Agaricomycetidae</taxon>
        <taxon>Agaricales</taxon>
        <taxon>Pluteineae</taxon>
        <taxon>Amanitaceae</taxon>
        <taxon>Amanita</taxon>
    </lineage>
</organism>
<keyword evidence="2" id="KW-1185">Reference proteome</keyword>
<name>A0A0C2X2P7_AMAMK</name>
<evidence type="ECO:0000313" key="2">
    <source>
        <dbReference type="Proteomes" id="UP000054549"/>
    </source>
</evidence>
<proteinExistence type="predicted"/>
<dbReference type="InParanoid" id="A0A0C2X2P7"/>
<evidence type="ECO:0000313" key="1">
    <source>
        <dbReference type="EMBL" id="KIL63436.1"/>
    </source>
</evidence>
<dbReference type="HOGENOM" id="CLU_1434099_0_0_1"/>
<sequence length="189" mass="22188">MFPGVWMCCAKNSKLLILFTDIAIMNIMQSYNFIRFAVIVSDVLVVHCNRVLHVKTPDLLRTIFTAHLRVFGLDSSEATRRLLLLFAGYSLQSPAAIEARLFTQARQVWQHVTASQRIQPQFLDYFDFNVMSHSVQIRPEGFRLHFTDRNHPNYLFKPQYHKNIPIDNLACLMESSWVRLFEPTWLIYH</sequence>
<dbReference type="Proteomes" id="UP000054549">
    <property type="component" value="Unassembled WGS sequence"/>
</dbReference>
<protein>
    <submittedName>
        <fullName evidence="1">Uncharacterized protein</fullName>
    </submittedName>
</protein>